<dbReference type="GO" id="GO:0016757">
    <property type="term" value="F:glycosyltransferase activity"/>
    <property type="evidence" value="ECO:0007669"/>
    <property type="project" value="TreeGrafter"/>
</dbReference>
<dbReference type="Proteomes" id="UP000534783">
    <property type="component" value="Unassembled WGS sequence"/>
</dbReference>
<dbReference type="Pfam" id="PF13692">
    <property type="entry name" value="Glyco_trans_1_4"/>
    <property type="match status" value="1"/>
</dbReference>
<reference evidence="3 4" key="1">
    <citation type="journal article" date="2020" name="Nature">
        <title>Bacterial chemolithoautotrophy via manganese oxidation.</title>
        <authorList>
            <person name="Yu H."/>
            <person name="Leadbetter J.R."/>
        </authorList>
    </citation>
    <scope>NUCLEOTIDE SEQUENCE [LARGE SCALE GENOMIC DNA]</scope>
    <source>
        <strain evidence="3 4">Mn-1</strain>
    </source>
</reference>
<keyword evidence="4" id="KW-1185">Reference proteome</keyword>
<dbReference type="InterPro" id="IPR028098">
    <property type="entry name" value="Glyco_trans_4-like_N"/>
</dbReference>
<dbReference type="PANTHER" id="PTHR46401:SF2">
    <property type="entry name" value="GLYCOSYLTRANSFERASE WBBK-RELATED"/>
    <property type="match status" value="1"/>
</dbReference>
<dbReference type="PANTHER" id="PTHR46401">
    <property type="entry name" value="GLYCOSYLTRANSFERASE WBBK-RELATED"/>
    <property type="match status" value="1"/>
</dbReference>
<sequence>MTADTVGGVWTYALELARALGRHGVAVSLATMGAPIRPEQRAEAEAMPNLTLYPSAFKLEWMESPWEEVARAGEWLLDLEGQIQPDLIHLNGYAHGALPWKAPVLVTGHSCVLSWWRSVKGEEAPAAWDRYREAVSRGLQKADCVVAPTGAMLAELRKYYGPLRRDRVIPNGREASFFTAHPKEPLIFTAGRLWDEAKNVALLDRIAHDLPWPVFVAGESRHPDGKEVAFNALRPLGRLSAAALAGWLSRAAIYVLPARYEPFGLAPLEAALSGCALVLGDPPSLREVWGEAALFVPPDDPEALRAVLRRLIDDPLLRESIACRARAQADRYTSDRMAAGYLMLYQKMINEQEAFTCGSSSSITH</sequence>
<evidence type="ECO:0000256" key="1">
    <source>
        <dbReference type="ARBA" id="ARBA00022679"/>
    </source>
</evidence>
<accession>A0A7X6DM84</accession>
<protein>
    <submittedName>
        <fullName evidence="3">Glycosyltransferase family 4 protein</fullName>
    </submittedName>
</protein>
<dbReference type="EMBL" id="VTOW01000001">
    <property type="protein sequence ID" value="NKE69811.1"/>
    <property type="molecule type" value="Genomic_DNA"/>
</dbReference>
<proteinExistence type="predicted"/>
<dbReference type="SUPFAM" id="SSF53756">
    <property type="entry name" value="UDP-Glycosyltransferase/glycogen phosphorylase"/>
    <property type="match status" value="1"/>
</dbReference>
<evidence type="ECO:0000259" key="2">
    <source>
        <dbReference type="Pfam" id="PF13439"/>
    </source>
</evidence>
<gene>
    <name evidence="3" type="ORF">MNODULE_03500</name>
</gene>
<dbReference type="AlphaFoldDB" id="A0A7X6DM84"/>
<keyword evidence="1 3" id="KW-0808">Transferase</keyword>
<evidence type="ECO:0000313" key="4">
    <source>
        <dbReference type="Proteomes" id="UP000534783"/>
    </source>
</evidence>
<dbReference type="Pfam" id="PF13439">
    <property type="entry name" value="Glyco_transf_4"/>
    <property type="match status" value="1"/>
</dbReference>
<dbReference type="Gene3D" id="3.40.50.2000">
    <property type="entry name" value="Glycogen Phosphorylase B"/>
    <property type="match status" value="2"/>
</dbReference>
<evidence type="ECO:0000313" key="3">
    <source>
        <dbReference type="EMBL" id="NKE69811.1"/>
    </source>
</evidence>
<name>A0A7X6DM84_9BACT</name>
<dbReference type="GO" id="GO:0009103">
    <property type="term" value="P:lipopolysaccharide biosynthetic process"/>
    <property type="evidence" value="ECO:0007669"/>
    <property type="project" value="TreeGrafter"/>
</dbReference>
<organism evidence="3 4">
    <name type="scientific">Candidatus Manganitrophus noduliformans</name>
    <dbReference type="NCBI Taxonomy" id="2606439"/>
    <lineage>
        <taxon>Bacteria</taxon>
        <taxon>Pseudomonadati</taxon>
        <taxon>Nitrospirota</taxon>
        <taxon>Nitrospiria</taxon>
        <taxon>Candidatus Troglogloeales</taxon>
        <taxon>Candidatus Manganitrophaceae</taxon>
        <taxon>Candidatus Manganitrophus</taxon>
    </lineage>
</organism>
<comment type="caution">
    <text evidence="3">The sequence shown here is derived from an EMBL/GenBank/DDBJ whole genome shotgun (WGS) entry which is preliminary data.</text>
</comment>
<feature type="domain" description="Glycosyltransferase subfamily 4-like N-terminal" evidence="2">
    <location>
        <begin position="6"/>
        <end position="173"/>
    </location>
</feature>
<dbReference type="CDD" id="cd03801">
    <property type="entry name" value="GT4_PimA-like"/>
    <property type="match status" value="1"/>
</dbReference>